<evidence type="ECO:0000313" key="1">
    <source>
        <dbReference type="EMBL" id="MFB9472199.1"/>
    </source>
</evidence>
<name>A0ABV5NPG0_9ACTN</name>
<evidence type="ECO:0008006" key="3">
    <source>
        <dbReference type="Google" id="ProtNLM"/>
    </source>
</evidence>
<protein>
    <recommendedName>
        <fullName evidence="3">Monooxygenase</fullName>
    </recommendedName>
</protein>
<evidence type="ECO:0000313" key="2">
    <source>
        <dbReference type="Proteomes" id="UP001589568"/>
    </source>
</evidence>
<comment type="caution">
    <text evidence="1">The sequence shown here is derived from an EMBL/GenBank/DDBJ whole genome shotgun (WGS) entry which is preliminary data.</text>
</comment>
<dbReference type="EMBL" id="JBHMCF010000021">
    <property type="protein sequence ID" value="MFB9472199.1"/>
    <property type="molecule type" value="Genomic_DNA"/>
</dbReference>
<dbReference type="PANTHER" id="PTHR47469:SF2">
    <property type="entry name" value="OS06G0597600 PROTEIN"/>
    <property type="match status" value="1"/>
</dbReference>
<dbReference type="PRINTS" id="PR00420">
    <property type="entry name" value="RNGMNOXGNASE"/>
</dbReference>
<reference evidence="1 2" key="1">
    <citation type="submission" date="2024-09" db="EMBL/GenBank/DDBJ databases">
        <authorList>
            <person name="Sun Q."/>
            <person name="Mori K."/>
        </authorList>
    </citation>
    <scope>NUCLEOTIDE SEQUENCE [LARGE SCALE GENOMIC DNA]</scope>
    <source>
        <strain evidence="1 2">JCM 3324</strain>
    </source>
</reference>
<dbReference type="SUPFAM" id="SSF51905">
    <property type="entry name" value="FAD/NAD(P)-binding domain"/>
    <property type="match status" value="1"/>
</dbReference>
<dbReference type="InterPro" id="IPR053212">
    <property type="entry name" value="DHP_3-monooxygenase"/>
</dbReference>
<dbReference type="RefSeq" id="WP_379483756.1">
    <property type="nucleotide sequence ID" value="NZ_JBHMCF010000021.1"/>
</dbReference>
<dbReference type="Proteomes" id="UP001589568">
    <property type="component" value="Unassembled WGS sequence"/>
</dbReference>
<dbReference type="InterPro" id="IPR036188">
    <property type="entry name" value="FAD/NAD-bd_sf"/>
</dbReference>
<dbReference type="Gene3D" id="3.30.9.30">
    <property type="match status" value="1"/>
</dbReference>
<dbReference type="PANTHER" id="PTHR47469">
    <property type="entry name" value="MONOOXYGENASE-LIKE"/>
    <property type="match status" value="1"/>
</dbReference>
<proteinExistence type="predicted"/>
<sequence>MPVPPAPGQTQPSIAIVGGSITGPTLALLLHQSGFTRVSVLEASPATFAQAGGVIGLDHLSLATLDTLGIHQDELITFPSERVTAIHLTDRTEIGRTHSIYPGRNTTWHQLNTALLNRLPAGWLHPGHKVRALHPGPDGKAVLELAGGGSIPADLAIFADGRRSTGRKLLDPTRRLHYAGYVAWRGQYPRHLPDLCAFTRYEPGTGQFNIFPILRKDATTAVDWTFYLNLSREQFTNLTGYDPTHRTYLLPHQIGTAARTLVLSEARRLLPAPAADMIDATDSWNAAPVLDIDPPHRMGHSIANAHALLLGDALAPVRPHTARGANHGILQAQGLAIALSQHLHHGANLNAALTGWQERYLPAVHDALRLGPRLAAAMGLGHTAPALIPA</sequence>
<dbReference type="SUPFAM" id="SSF54373">
    <property type="entry name" value="FAD-linked reductases, C-terminal domain"/>
    <property type="match status" value="1"/>
</dbReference>
<organism evidence="1 2">
    <name type="scientific">Nonomuraea salmonea</name>
    <dbReference type="NCBI Taxonomy" id="46181"/>
    <lineage>
        <taxon>Bacteria</taxon>
        <taxon>Bacillati</taxon>
        <taxon>Actinomycetota</taxon>
        <taxon>Actinomycetes</taxon>
        <taxon>Streptosporangiales</taxon>
        <taxon>Streptosporangiaceae</taxon>
        <taxon>Nonomuraea</taxon>
    </lineage>
</organism>
<keyword evidence="2" id="KW-1185">Reference proteome</keyword>
<gene>
    <name evidence="1" type="ORF">ACFFR3_22030</name>
</gene>
<accession>A0ABV5NPG0</accession>
<dbReference type="Gene3D" id="3.50.50.60">
    <property type="entry name" value="FAD/NAD(P)-binding domain"/>
    <property type="match status" value="1"/>
</dbReference>